<evidence type="ECO:0000313" key="4">
    <source>
        <dbReference type="EMBL" id="CAB4602231.1"/>
    </source>
</evidence>
<dbReference type="AlphaFoldDB" id="A0A6J6Y0X6"/>
<evidence type="ECO:0000313" key="10">
    <source>
        <dbReference type="EMBL" id="CAB4993526.1"/>
    </source>
</evidence>
<evidence type="ECO:0000313" key="7">
    <source>
        <dbReference type="EMBL" id="CAB4801663.1"/>
    </source>
</evidence>
<dbReference type="EMBL" id="CAESAL010000164">
    <property type="protein sequence ID" value="CAB4347302.1"/>
    <property type="molecule type" value="Genomic_DNA"/>
</dbReference>
<evidence type="ECO:0000313" key="6">
    <source>
        <dbReference type="EMBL" id="CAB4722697.1"/>
    </source>
</evidence>
<evidence type="ECO:0000313" key="5">
    <source>
        <dbReference type="EMBL" id="CAB4637929.1"/>
    </source>
</evidence>
<dbReference type="EMBL" id="CAFBNJ010000106">
    <property type="protein sequence ID" value="CAB4963052.1"/>
    <property type="molecule type" value="Genomic_DNA"/>
</dbReference>
<evidence type="ECO:0000313" key="3">
    <source>
        <dbReference type="EMBL" id="CAB4371913.1"/>
    </source>
</evidence>
<keyword evidence="1" id="KW-0472">Membrane</keyword>
<dbReference type="EMBL" id="CAEZTY010000144">
    <property type="protein sequence ID" value="CAB4602231.1"/>
    <property type="molecule type" value="Genomic_DNA"/>
</dbReference>
<evidence type="ECO:0000313" key="2">
    <source>
        <dbReference type="EMBL" id="CAB4347302.1"/>
    </source>
</evidence>
<feature type="transmembrane region" description="Helical" evidence="1">
    <location>
        <begin position="21"/>
        <end position="39"/>
    </location>
</feature>
<gene>
    <name evidence="4" type="ORF">UFOPK1762_02007</name>
    <name evidence="5" type="ORF">UFOPK1906_01889</name>
    <name evidence="6" type="ORF">UFOPK2624_01825</name>
    <name evidence="8" type="ORF">UFOPK2969_01531</name>
    <name evidence="7" type="ORF">UFOPK3010_00641</name>
    <name evidence="2" type="ORF">UFOPK3331_02183</name>
    <name evidence="9" type="ORF">UFOPK3785_01617</name>
    <name evidence="10" type="ORF">UFOPK3927_01440</name>
    <name evidence="3" type="ORF">UFOPK4201_01134</name>
    <name evidence="11" type="ORF">UFOPK4371_01827</name>
</gene>
<name>A0A6J6Y0X6_9ZZZZ</name>
<accession>A0A6J6Y0X6</accession>
<reference evidence="7" key="1">
    <citation type="submission" date="2020-05" db="EMBL/GenBank/DDBJ databases">
        <authorList>
            <person name="Chiriac C."/>
            <person name="Salcher M."/>
            <person name="Ghai R."/>
            <person name="Kavagutti S V."/>
        </authorList>
    </citation>
    <scope>NUCLEOTIDE SEQUENCE</scope>
</reference>
<protein>
    <submittedName>
        <fullName evidence="7">Unannotated protein</fullName>
    </submittedName>
</protein>
<evidence type="ECO:0000313" key="9">
    <source>
        <dbReference type="EMBL" id="CAB4963052.1"/>
    </source>
</evidence>
<dbReference type="EMBL" id="CAEUNJ010000046">
    <property type="protein sequence ID" value="CAB4371913.1"/>
    <property type="molecule type" value="Genomic_DNA"/>
</dbReference>
<sequence length="211" mass="22847">MARINHTPDPNPTRAKARARRNLSLVVWWGVAVLLLFLLSTGAPWVLVIPLIVIGALVITNTIQVVRGEGAEQYAIEPGRLAQSTLDNDPVAIPATRAPDRREKGRRRGTLHFAGGRLSFVFGPSPQSRSKRAKDDLEGATAFDAWPSDISLGPRPSTMRPQLVLSVEGATHVIEFTMPEDLAAGMLGKVVASEWFTQLVELGARPSNANS</sequence>
<evidence type="ECO:0000256" key="1">
    <source>
        <dbReference type="SAM" id="Phobius"/>
    </source>
</evidence>
<dbReference type="EMBL" id="CAEZXY010000124">
    <property type="protein sequence ID" value="CAB4722697.1"/>
    <property type="molecule type" value="Genomic_DNA"/>
</dbReference>
<keyword evidence="1" id="KW-0812">Transmembrane</keyword>
<dbReference type="EMBL" id="CAEZVC010000186">
    <property type="protein sequence ID" value="CAB4637929.1"/>
    <property type="molecule type" value="Genomic_DNA"/>
</dbReference>
<dbReference type="EMBL" id="CAFAAD010000146">
    <property type="protein sequence ID" value="CAB4802200.1"/>
    <property type="molecule type" value="Genomic_DNA"/>
</dbReference>
<keyword evidence="1" id="KW-1133">Transmembrane helix</keyword>
<proteinExistence type="predicted"/>
<dbReference type="EMBL" id="CAFBRD010000148">
    <property type="protein sequence ID" value="CAB5078674.1"/>
    <property type="molecule type" value="Genomic_DNA"/>
</dbReference>
<dbReference type="EMBL" id="CAFAAM010000067">
    <property type="protein sequence ID" value="CAB4801663.1"/>
    <property type="molecule type" value="Genomic_DNA"/>
</dbReference>
<dbReference type="EMBL" id="CAFBOK010000189">
    <property type="protein sequence ID" value="CAB4993526.1"/>
    <property type="molecule type" value="Genomic_DNA"/>
</dbReference>
<evidence type="ECO:0000313" key="8">
    <source>
        <dbReference type="EMBL" id="CAB4802200.1"/>
    </source>
</evidence>
<evidence type="ECO:0000313" key="11">
    <source>
        <dbReference type="EMBL" id="CAB5078674.1"/>
    </source>
</evidence>
<organism evidence="7">
    <name type="scientific">freshwater metagenome</name>
    <dbReference type="NCBI Taxonomy" id="449393"/>
    <lineage>
        <taxon>unclassified sequences</taxon>
        <taxon>metagenomes</taxon>
        <taxon>ecological metagenomes</taxon>
    </lineage>
</organism>